<organism evidence="5 6">
    <name type="scientific">Linum trigynum</name>
    <dbReference type="NCBI Taxonomy" id="586398"/>
    <lineage>
        <taxon>Eukaryota</taxon>
        <taxon>Viridiplantae</taxon>
        <taxon>Streptophyta</taxon>
        <taxon>Embryophyta</taxon>
        <taxon>Tracheophyta</taxon>
        <taxon>Spermatophyta</taxon>
        <taxon>Magnoliopsida</taxon>
        <taxon>eudicotyledons</taxon>
        <taxon>Gunneridae</taxon>
        <taxon>Pentapetalae</taxon>
        <taxon>rosids</taxon>
        <taxon>fabids</taxon>
        <taxon>Malpighiales</taxon>
        <taxon>Linaceae</taxon>
        <taxon>Linum</taxon>
    </lineage>
</organism>
<dbReference type="GO" id="GO:0003723">
    <property type="term" value="F:RNA binding"/>
    <property type="evidence" value="ECO:0007669"/>
    <property type="project" value="InterPro"/>
</dbReference>
<evidence type="ECO:0000256" key="3">
    <source>
        <dbReference type="PROSITE-ProRule" id="PRU00708"/>
    </source>
</evidence>
<dbReference type="InterPro" id="IPR002885">
    <property type="entry name" value="PPR_rpt"/>
</dbReference>
<evidence type="ECO:0000256" key="2">
    <source>
        <dbReference type="ARBA" id="ARBA00022737"/>
    </source>
</evidence>
<dbReference type="FunFam" id="1.25.40.10:FF:000073">
    <property type="entry name" value="Pentatricopeptide repeat-containing protein chloroplastic"/>
    <property type="match status" value="1"/>
</dbReference>
<dbReference type="NCBIfam" id="TIGR00756">
    <property type="entry name" value="PPR"/>
    <property type="match status" value="5"/>
</dbReference>
<dbReference type="FunFam" id="1.25.40.10:FF:000031">
    <property type="entry name" value="Pentatricopeptide repeat-containing protein mitochondrial"/>
    <property type="match status" value="1"/>
</dbReference>
<evidence type="ECO:0000259" key="4">
    <source>
        <dbReference type="Pfam" id="PF14432"/>
    </source>
</evidence>
<proteinExistence type="inferred from homology"/>
<dbReference type="Pfam" id="PF01535">
    <property type="entry name" value="PPR"/>
    <property type="match status" value="2"/>
</dbReference>
<dbReference type="Proteomes" id="UP001497516">
    <property type="component" value="Chromosome 5"/>
</dbReference>
<feature type="repeat" description="PPR" evidence="3">
    <location>
        <begin position="67"/>
        <end position="101"/>
    </location>
</feature>
<dbReference type="InterPro" id="IPR032867">
    <property type="entry name" value="DYW_dom"/>
</dbReference>
<dbReference type="FunFam" id="1.25.40.10:FF:001822">
    <property type="entry name" value="Pentatricopeptide repeat-containing family protein"/>
    <property type="match status" value="1"/>
</dbReference>
<dbReference type="InterPro" id="IPR046848">
    <property type="entry name" value="E_motif"/>
</dbReference>
<dbReference type="Pfam" id="PF14432">
    <property type="entry name" value="DYW_deaminase"/>
    <property type="match status" value="1"/>
</dbReference>
<dbReference type="InterPro" id="IPR046849">
    <property type="entry name" value="E2_motif"/>
</dbReference>
<dbReference type="InterPro" id="IPR011990">
    <property type="entry name" value="TPR-like_helical_dom_sf"/>
</dbReference>
<gene>
    <name evidence="5" type="ORF">LTRI10_LOCUS27417</name>
</gene>
<feature type="repeat" description="PPR" evidence="3">
    <location>
        <begin position="274"/>
        <end position="304"/>
    </location>
</feature>
<dbReference type="AlphaFoldDB" id="A0AAV2EKS0"/>
<evidence type="ECO:0000313" key="6">
    <source>
        <dbReference type="Proteomes" id="UP001497516"/>
    </source>
</evidence>
<dbReference type="Pfam" id="PF13041">
    <property type="entry name" value="PPR_2"/>
    <property type="match status" value="3"/>
</dbReference>
<feature type="domain" description="DYW" evidence="4">
    <location>
        <begin position="700"/>
        <end position="792"/>
    </location>
</feature>
<reference evidence="5 6" key="1">
    <citation type="submission" date="2024-04" db="EMBL/GenBank/DDBJ databases">
        <authorList>
            <person name="Fracassetti M."/>
        </authorList>
    </citation>
    <scope>NUCLEOTIDE SEQUENCE [LARGE SCALE GENOMIC DNA]</scope>
</reference>
<dbReference type="EMBL" id="OZ034818">
    <property type="protein sequence ID" value="CAL1386352.1"/>
    <property type="molecule type" value="Genomic_DNA"/>
</dbReference>
<sequence>MFVLNPKSLSKAKLVYQSLRNAFPLTNIQDSDVTDLLVGKLSRSYVVCDKAEHARKLFDEIPERPRGVIQWNNMIRSYAWNGPFEKAVELYYEMMDNGIKPNKFTFPAVLKACSALQAVGEGREIHLHAKRLQLDSDIYICTGLVDMYAKCGCLGEAMEVFDGMPHKDVVAWNSMIVGFSLRGGGQSSYNEVINLFMEMQRDEVAPNSSTIVGILPAVAQARALTHGKAMHAFSIRNGYHNGVLIGTGFLDMYAKCQCISYARRIFNMMGVAKNEVTWSAMIGGCVACDLMEEGLELFRRLLSVKDDESGISLTEATLVTVVRACAKLTDLVSGRCLHCYTIKTGSVSDLMVGNTILSMYAKCGTIDHDASRFFDEMALKDAVTYAAIISGYVQNGYAEEALGMFHKLKLSGLVPDVLTMTGILPACSHLAALQHGYCSHAYAIVHGFTCHTIVSNALIDMYAKCGKIHTARKVFDTMHKKDVISWNAMIDAYGIHGLGKDAVSLFQKMQQVEEEIEPDDVTFIGLLSACSHSGLVAEGKQLFGSMTQDFGISPTMDHYICMTDLLSRAGHFEEVYKFIQDMPFKPDVRVWGAVLAACRIHKNIKLGETVSKEIEKLGPESTGNFVLLSNMYSNIGRWDDAAQVRLAQKEMGFPKSPGCSWIEVSGIVHAFVGGGDRSHPQSEEINQKLDELEVDMKRLGYRAESSYVFHDVEEEEKDLILLYHSEKLAIAFGILSLSPSKPILVTKNLRVCGDCHNAIKLISLITKREITVRDASRFHHFKDGSCNCGDFW</sequence>
<dbReference type="Pfam" id="PF20430">
    <property type="entry name" value="Eplus_motif"/>
    <property type="match status" value="1"/>
</dbReference>
<dbReference type="PROSITE" id="PS51375">
    <property type="entry name" value="PPR"/>
    <property type="match status" value="7"/>
</dbReference>
<dbReference type="Pfam" id="PF20431">
    <property type="entry name" value="E_motif"/>
    <property type="match status" value="1"/>
</dbReference>
<dbReference type="Gene3D" id="1.25.40.10">
    <property type="entry name" value="Tetratricopeptide repeat domain"/>
    <property type="match status" value="6"/>
</dbReference>
<protein>
    <recommendedName>
        <fullName evidence="4">DYW domain-containing protein</fullName>
    </recommendedName>
</protein>
<dbReference type="InterPro" id="IPR046960">
    <property type="entry name" value="PPR_At4g14850-like_plant"/>
</dbReference>
<dbReference type="FunFam" id="1.25.40.10:FF:000366">
    <property type="entry name" value="Pentatricopeptide (PPR) repeat-containing protein"/>
    <property type="match status" value="1"/>
</dbReference>
<feature type="repeat" description="PPR" evidence="3">
    <location>
        <begin position="482"/>
        <end position="516"/>
    </location>
</feature>
<dbReference type="PANTHER" id="PTHR47926:SF536">
    <property type="entry name" value="DYW DOMAIN-CONTAINING PROTEIN"/>
    <property type="match status" value="1"/>
</dbReference>
<evidence type="ECO:0000256" key="1">
    <source>
        <dbReference type="ARBA" id="ARBA00006643"/>
    </source>
</evidence>
<name>A0AAV2EKS0_9ROSI</name>
<feature type="repeat" description="PPR" evidence="3">
    <location>
        <begin position="381"/>
        <end position="415"/>
    </location>
</feature>
<keyword evidence="2" id="KW-0677">Repeat</keyword>
<dbReference type="GO" id="GO:0009451">
    <property type="term" value="P:RNA modification"/>
    <property type="evidence" value="ECO:0007669"/>
    <property type="project" value="InterPro"/>
</dbReference>
<dbReference type="PANTHER" id="PTHR47926">
    <property type="entry name" value="PENTATRICOPEPTIDE REPEAT-CONTAINING PROTEIN"/>
    <property type="match status" value="1"/>
</dbReference>
<accession>A0AAV2EKS0</accession>
<feature type="repeat" description="PPR" evidence="3">
    <location>
        <begin position="137"/>
        <end position="171"/>
    </location>
</feature>
<comment type="similarity">
    <text evidence="1">Belongs to the PPR family. PCMP-H subfamily.</text>
</comment>
<keyword evidence="6" id="KW-1185">Reference proteome</keyword>
<evidence type="ECO:0000313" key="5">
    <source>
        <dbReference type="EMBL" id="CAL1386352.1"/>
    </source>
</evidence>
<dbReference type="GO" id="GO:0008270">
    <property type="term" value="F:zinc ion binding"/>
    <property type="evidence" value="ECO:0007669"/>
    <property type="project" value="InterPro"/>
</dbReference>
<feature type="repeat" description="PPR" evidence="3">
    <location>
        <begin position="451"/>
        <end position="481"/>
    </location>
</feature>
<feature type="repeat" description="PPR" evidence="3">
    <location>
        <begin position="519"/>
        <end position="554"/>
    </location>
</feature>